<sequence length="125" mass="13570">MELKVRVAQSQLTLLLDERICVLVPMTLNPKDASSVHQTPKSSIHRVPVTLIIWTDSPLLDSLASLIFKGFGHENAAQRPPPFNALVNGGSTSDVSNSNAGKDMLKQQINGLDIRVFPSNAVAIR</sequence>
<dbReference type="Proteomes" id="UP000054166">
    <property type="component" value="Unassembled WGS sequence"/>
</dbReference>
<keyword evidence="2" id="KW-1185">Reference proteome</keyword>
<organism evidence="1 2">
    <name type="scientific">Piloderma croceum (strain F 1598)</name>
    <dbReference type="NCBI Taxonomy" id="765440"/>
    <lineage>
        <taxon>Eukaryota</taxon>
        <taxon>Fungi</taxon>
        <taxon>Dikarya</taxon>
        <taxon>Basidiomycota</taxon>
        <taxon>Agaricomycotina</taxon>
        <taxon>Agaricomycetes</taxon>
        <taxon>Agaricomycetidae</taxon>
        <taxon>Atheliales</taxon>
        <taxon>Atheliaceae</taxon>
        <taxon>Piloderma</taxon>
    </lineage>
</organism>
<proteinExistence type="predicted"/>
<reference evidence="2" key="2">
    <citation type="submission" date="2015-01" db="EMBL/GenBank/DDBJ databases">
        <title>Evolutionary Origins and Diversification of the Mycorrhizal Mutualists.</title>
        <authorList>
            <consortium name="DOE Joint Genome Institute"/>
            <consortium name="Mycorrhizal Genomics Consortium"/>
            <person name="Kohler A."/>
            <person name="Kuo A."/>
            <person name="Nagy L.G."/>
            <person name="Floudas D."/>
            <person name="Copeland A."/>
            <person name="Barry K.W."/>
            <person name="Cichocki N."/>
            <person name="Veneault-Fourrey C."/>
            <person name="LaButti K."/>
            <person name="Lindquist E.A."/>
            <person name="Lipzen A."/>
            <person name="Lundell T."/>
            <person name="Morin E."/>
            <person name="Murat C."/>
            <person name="Riley R."/>
            <person name="Ohm R."/>
            <person name="Sun H."/>
            <person name="Tunlid A."/>
            <person name="Henrissat B."/>
            <person name="Grigoriev I.V."/>
            <person name="Hibbett D.S."/>
            <person name="Martin F."/>
        </authorList>
    </citation>
    <scope>NUCLEOTIDE SEQUENCE [LARGE SCALE GENOMIC DNA]</scope>
    <source>
        <strain evidence="2">F 1598</strain>
    </source>
</reference>
<dbReference type="EMBL" id="KN833009">
    <property type="protein sequence ID" value="KIM79433.1"/>
    <property type="molecule type" value="Genomic_DNA"/>
</dbReference>
<evidence type="ECO:0000313" key="2">
    <source>
        <dbReference type="Proteomes" id="UP000054166"/>
    </source>
</evidence>
<gene>
    <name evidence="1" type="ORF">PILCRDRAFT_10270</name>
</gene>
<dbReference type="HOGENOM" id="CLU_1993486_0_0_1"/>
<name>A0A0C3AZK3_PILCF</name>
<dbReference type="AlphaFoldDB" id="A0A0C3AZK3"/>
<reference evidence="1 2" key="1">
    <citation type="submission" date="2014-04" db="EMBL/GenBank/DDBJ databases">
        <authorList>
            <consortium name="DOE Joint Genome Institute"/>
            <person name="Kuo A."/>
            <person name="Tarkka M."/>
            <person name="Buscot F."/>
            <person name="Kohler A."/>
            <person name="Nagy L.G."/>
            <person name="Floudas D."/>
            <person name="Copeland A."/>
            <person name="Barry K.W."/>
            <person name="Cichocki N."/>
            <person name="Veneault-Fourrey C."/>
            <person name="LaButti K."/>
            <person name="Lindquist E.A."/>
            <person name="Lipzen A."/>
            <person name="Lundell T."/>
            <person name="Morin E."/>
            <person name="Murat C."/>
            <person name="Sun H."/>
            <person name="Tunlid A."/>
            <person name="Henrissat B."/>
            <person name="Grigoriev I.V."/>
            <person name="Hibbett D.S."/>
            <person name="Martin F."/>
            <person name="Nordberg H.P."/>
            <person name="Cantor M.N."/>
            <person name="Hua S.X."/>
        </authorList>
    </citation>
    <scope>NUCLEOTIDE SEQUENCE [LARGE SCALE GENOMIC DNA]</scope>
    <source>
        <strain evidence="1 2">F 1598</strain>
    </source>
</reference>
<evidence type="ECO:0000313" key="1">
    <source>
        <dbReference type="EMBL" id="KIM79433.1"/>
    </source>
</evidence>
<accession>A0A0C3AZK3</accession>
<protein>
    <submittedName>
        <fullName evidence="1">Uncharacterized protein</fullName>
    </submittedName>
</protein>
<dbReference type="InParanoid" id="A0A0C3AZK3"/>